<keyword evidence="4" id="KW-0597">Phosphoprotein</keyword>
<dbReference type="Pfam" id="PF13426">
    <property type="entry name" value="PAS_9"/>
    <property type="match status" value="1"/>
</dbReference>
<dbReference type="InterPro" id="IPR003660">
    <property type="entry name" value="HAMP_dom"/>
</dbReference>
<dbReference type="CDD" id="cd00130">
    <property type="entry name" value="PAS"/>
    <property type="match status" value="1"/>
</dbReference>
<dbReference type="SUPFAM" id="SSF55785">
    <property type="entry name" value="PYP-like sensor domain (PAS domain)"/>
    <property type="match status" value="1"/>
</dbReference>
<evidence type="ECO:0000256" key="8">
    <source>
        <dbReference type="ARBA" id="ARBA00023136"/>
    </source>
</evidence>
<evidence type="ECO:0000259" key="12">
    <source>
        <dbReference type="PROSITE" id="PS50113"/>
    </source>
</evidence>
<dbReference type="STRING" id="1156417.Y919_01175"/>
<dbReference type="SMART" id="SM00388">
    <property type="entry name" value="HisKA"/>
    <property type="match status" value="1"/>
</dbReference>
<evidence type="ECO:0000256" key="2">
    <source>
        <dbReference type="ARBA" id="ARBA00004370"/>
    </source>
</evidence>
<evidence type="ECO:0000256" key="5">
    <source>
        <dbReference type="ARBA" id="ARBA00022679"/>
    </source>
</evidence>
<sequence>MFKSVRWKFITIYFLLVFIAMVIVGVFIIENLEKHQLKQVSDDMEYRIEEIVRSSAIQQDNWEKSRESIQTTISKWPLKTTETLYILSNSQIPEILASNNRKFQGRKAFECKLLNSALILSALDGQKVDAIISNFDRINVKEKHLAYPVFNKVGEVKGIIYLVSDLKDVYATIDESKIILTQATLLALLITVFLGFFIARSITGPINDVTIKAEKMAKGDFDQFVEVKSDDEIGQLANMFNYLTKKLKETISEVYSEKSKMDTIFTYMADGVIAVNKDGEIIHANPIVLDLFGLSYDELSKKRYDDLVRPLNEKLTLEYIQKIDKWEGSEVIEYNSVIYRAKFAPFKNENGDYGGLIVVLQDITEQQKLENMRKEFVANVSHELKTPITTIKSYTETLLEGAIDDTQYSMQFLKVINNECDRMARIVRDLLQLSNLDFKQTKWNMTKISVKELIEETLKRTEIFAKEKRQSINVQIEENITEIFADKDGILQVILNIVSNAIKYTPEKGKIDISVKMENDNVVITVKDNGIGIPEKDLDRIFERFYRVDKARSRALGGTGLGLSIAKQIVEAHNGDIKIRSKYNVGTEVDIILPVVGV</sequence>
<dbReference type="Pfam" id="PF00672">
    <property type="entry name" value="HAMP"/>
    <property type="match status" value="1"/>
</dbReference>
<dbReference type="Gene3D" id="3.30.450.20">
    <property type="entry name" value="PAS domain"/>
    <property type="match status" value="2"/>
</dbReference>
<dbReference type="SMART" id="SM00304">
    <property type="entry name" value="HAMP"/>
    <property type="match status" value="1"/>
</dbReference>
<comment type="subcellular location">
    <subcellularLocation>
        <location evidence="2">Membrane</location>
    </subcellularLocation>
</comment>
<feature type="domain" description="PAS" evidence="11">
    <location>
        <begin position="257"/>
        <end position="327"/>
    </location>
</feature>
<dbReference type="Pfam" id="PF00512">
    <property type="entry name" value="HisKA"/>
    <property type="match status" value="1"/>
</dbReference>
<protein>
    <recommendedName>
        <fullName evidence="3">histidine kinase</fullName>
        <ecNumber evidence="3">2.7.13.3</ecNumber>
    </recommendedName>
</protein>
<reference evidence="14 15" key="1">
    <citation type="submission" date="2013-12" db="EMBL/GenBank/DDBJ databases">
        <title>Draft genome sequence of Caloranaerobacter sp. H53214.</title>
        <authorList>
            <person name="Jiang L.J."/>
            <person name="Shao Z.Z."/>
            <person name="Long M.N."/>
        </authorList>
    </citation>
    <scope>NUCLEOTIDE SEQUENCE [LARGE SCALE GENOMIC DNA]</scope>
    <source>
        <strain evidence="14 15">H53214</strain>
    </source>
</reference>
<accession>A0A096BKI5</accession>
<dbReference type="Pfam" id="PF02518">
    <property type="entry name" value="HATPase_c"/>
    <property type="match status" value="1"/>
</dbReference>
<evidence type="ECO:0000313" key="14">
    <source>
        <dbReference type="EMBL" id="KGG81268.1"/>
    </source>
</evidence>
<keyword evidence="9" id="KW-1133">Transmembrane helix</keyword>
<keyword evidence="5" id="KW-0808">Transferase</keyword>
<evidence type="ECO:0000256" key="9">
    <source>
        <dbReference type="SAM" id="Phobius"/>
    </source>
</evidence>
<evidence type="ECO:0000256" key="1">
    <source>
        <dbReference type="ARBA" id="ARBA00000085"/>
    </source>
</evidence>
<evidence type="ECO:0000259" key="13">
    <source>
        <dbReference type="PROSITE" id="PS50885"/>
    </source>
</evidence>
<evidence type="ECO:0000259" key="10">
    <source>
        <dbReference type="PROSITE" id="PS50109"/>
    </source>
</evidence>
<dbReference type="CDD" id="cd00075">
    <property type="entry name" value="HATPase"/>
    <property type="match status" value="1"/>
</dbReference>
<dbReference type="RefSeq" id="WP_035161564.1">
    <property type="nucleotide sequence ID" value="NZ_AZTB01000003.1"/>
</dbReference>
<evidence type="ECO:0000256" key="4">
    <source>
        <dbReference type="ARBA" id="ARBA00022553"/>
    </source>
</evidence>
<dbReference type="PROSITE" id="PS50112">
    <property type="entry name" value="PAS"/>
    <property type="match status" value="1"/>
</dbReference>
<dbReference type="InterPro" id="IPR035965">
    <property type="entry name" value="PAS-like_dom_sf"/>
</dbReference>
<evidence type="ECO:0000256" key="7">
    <source>
        <dbReference type="ARBA" id="ARBA00023012"/>
    </source>
</evidence>
<keyword evidence="9" id="KW-0812">Transmembrane</keyword>
<dbReference type="EMBL" id="AZTB01000003">
    <property type="protein sequence ID" value="KGG81268.1"/>
    <property type="molecule type" value="Genomic_DNA"/>
</dbReference>
<comment type="caution">
    <text evidence="14">The sequence shown here is derived from an EMBL/GenBank/DDBJ whole genome shotgun (WGS) entry which is preliminary data.</text>
</comment>
<dbReference type="NCBIfam" id="TIGR00229">
    <property type="entry name" value="sensory_box"/>
    <property type="match status" value="1"/>
</dbReference>
<dbReference type="InterPro" id="IPR050351">
    <property type="entry name" value="BphY/WalK/GraS-like"/>
</dbReference>
<evidence type="ECO:0000256" key="6">
    <source>
        <dbReference type="ARBA" id="ARBA00022777"/>
    </source>
</evidence>
<dbReference type="GO" id="GO:0004721">
    <property type="term" value="F:phosphoprotein phosphatase activity"/>
    <property type="evidence" value="ECO:0007669"/>
    <property type="project" value="TreeGrafter"/>
</dbReference>
<dbReference type="SUPFAM" id="SSF47384">
    <property type="entry name" value="Homodimeric domain of signal transducing histidine kinase"/>
    <property type="match status" value="1"/>
</dbReference>
<dbReference type="InterPro" id="IPR000014">
    <property type="entry name" value="PAS"/>
</dbReference>
<dbReference type="PROSITE" id="PS50113">
    <property type="entry name" value="PAC"/>
    <property type="match status" value="1"/>
</dbReference>
<dbReference type="InterPro" id="IPR004358">
    <property type="entry name" value="Sig_transdc_His_kin-like_C"/>
</dbReference>
<dbReference type="SMART" id="SM00091">
    <property type="entry name" value="PAS"/>
    <property type="match status" value="1"/>
</dbReference>
<dbReference type="Proteomes" id="UP000029622">
    <property type="component" value="Unassembled WGS sequence"/>
</dbReference>
<dbReference type="GO" id="GO:0016036">
    <property type="term" value="P:cellular response to phosphate starvation"/>
    <property type="evidence" value="ECO:0007669"/>
    <property type="project" value="TreeGrafter"/>
</dbReference>
<keyword evidence="7" id="KW-0902">Two-component regulatory system</keyword>
<name>A0A096BKI5_9FIRM</name>
<evidence type="ECO:0000313" key="15">
    <source>
        <dbReference type="Proteomes" id="UP000029622"/>
    </source>
</evidence>
<keyword evidence="6 14" id="KW-0418">Kinase</keyword>
<dbReference type="GO" id="GO:0005886">
    <property type="term" value="C:plasma membrane"/>
    <property type="evidence" value="ECO:0007669"/>
    <property type="project" value="TreeGrafter"/>
</dbReference>
<dbReference type="CDD" id="cd06225">
    <property type="entry name" value="HAMP"/>
    <property type="match status" value="1"/>
</dbReference>
<dbReference type="SMART" id="SM00387">
    <property type="entry name" value="HATPase_c"/>
    <property type="match status" value="1"/>
</dbReference>
<dbReference type="InterPro" id="IPR000700">
    <property type="entry name" value="PAS-assoc_C"/>
</dbReference>
<dbReference type="GO" id="GO:0000155">
    <property type="term" value="F:phosphorelay sensor kinase activity"/>
    <property type="evidence" value="ECO:0007669"/>
    <property type="project" value="InterPro"/>
</dbReference>
<dbReference type="SUPFAM" id="SSF55874">
    <property type="entry name" value="ATPase domain of HSP90 chaperone/DNA topoisomerase II/histidine kinase"/>
    <property type="match status" value="1"/>
</dbReference>
<dbReference type="PANTHER" id="PTHR45453">
    <property type="entry name" value="PHOSPHATE REGULON SENSOR PROTEIN PHOR"/>
    <property type="match status" value="1"/>
</dbReference>
<feature type="transmembrane region" description="Helical" evidence="9">
    <location>
        <begin position="178"/>
        <end position="199"/>
    </location>
</feature>
<dbReference type="InterPro" id="IPR005467">
    <property type="entry name" value="His_kinase_dom"/>
</dbReference>
<feature type="transmembrane region" description="Helical" evidence="9">
    <location>
        <begin position="12"/>
        <end position="29"/>
    </location>
</feature>
<dbReference type="Gene3D" id="1.10.287.130">
    <property type="match status" value="1"/>
</dbReference>
<comment type="catalytic activity">
    <reaction evidence="1">
        <text>ATP + protein L-histidine = ADP + protein N-phospho-L-histidine.</text>
        <dbReference type="EC" id="2.7.13.3"/>
    </reaction>
</comment>
<dbReference type="SUPFAM" id="SSF158472">
    <property type="entry name" value="HAMP domain-like"/>
    <property type="match status" value="1"/>
</dbReference>
<dbReference type="InterPro" id="IPR003594">
    <property type="entry name" value="HATPase_dom"/>
</dbReference>
<evidence type="ECO:0000256" key="3">
    <source>
        <dbReference type="ARBA" id="ARBA00012438"/>
    </source>
</evidence>
<dbReference type="FunFam" id="3.30.565.10:FF:000006">
    <property type="entry name" value="Sensor histidine kinase WalK"/>
    <property type="match status" value="1"/>
</dbReference>
<dbReference type="InterPro" id="IPR036097">
    <property type="entry name" value="HisK_dim/P_sf"/>
</dbReference>
<dbReference type="InterPro" id="IPR003661">
    <property type="entry name" value="HisK_dim/P_dom"/>
</dbReference>
<dbReference type="InterPro" id="IPR036890">
    <property type="entry name" value="HATPase_C_sf"/>
</dbReference>
<feature type="domain" description="PAC" evidence="12">
    <location>
        <begin position="313"/>
        <end position="375"/>
    </location>
</feature>
<dbReference type="FunFam" id="1.10.287.130:FF:000001">
    <property type="entry name" value="Two-component sensor histidine kinase"/>
    <property type="match status" value="1"/>
</dbReference>
<dbReference type="PRINTS" id="PR00344">
    <property type="entry name" value="BCTRLSENSOR"/>
</dbReference>
<evidence type="ECO:0000259" key="11">
    <source>
        <dbReference type="PROSITE" id="PS50112"/>
    </source>
</evidence>
<dbReference type="Gene3D" id="3.30.565.10">
    <property type="entry name" value="Histidine kinase-like ATPase, C-terminal domain"/>
    <property type="match status" value="1"/>
</dbReference>
<dbReference type="PANTHER" id="PTHR45453:SF1">
    <property type="entry name" value="PHOSPHATE REGULON SENSOR PROTEIN PHOR"/>
    <property type="match status" value="1"/>
</dbReference>
<feature type="domain" description="HAMP" evidence="13">
    <location>
        <begin position="200"/>
        <end position="252"/>
    </location>
</feature>
<dbReference type="AlphaFoldDB" id="A0A096BKI5"/>
<feature type="domain" description="Histidine kinase" evidence="10">
    <location>
        <begin position="379"/>
        <end position="597"/>
    </location>
</feature>
<gene>
    <name evidence="14" type="ORF">Y919_01175</name>
</gene>
<dbReference type="PROSITE" id="PS50109">
    <property type="entry name" value="HIS_KIN"/>
    <property type="match status" value="1"/>
</dbReference>
<dbReference type="Gene3D" id="1.10.8.500">
    <property type="entry name" value="HAMP domain in histidine kinase"/>
    <property type="match status" value="1"/>
</dbReference>
<keyword evidence="8 9" id="KW-0472">Membrane</keyword>
<dbReference type="EC" id="2.7.13.3" evidence="3"/>
<organism evidence="14 15">
    <name type="scientific">Caloranaerobacter azorensis H53214</name>
    <dbReference type="NCBI Taxonomy" id="1156417"/>
    <lineage>
        <taxon>Bacteria</taxon>
        <taxon>Bacillati</taxon>
        <taxon>Bacillota</taxon>
        <taxon>Tissierellia</taxon>
        <taxon>Tissierellales</taxon>
        <taxon>Thermohalobacteraceae</taxon>
        <taxon>Caloranaerobacter</taxon>
    </lineage>
</organism>
<dbReference type="CDD" id="cd00082">
    <property type="entry name" value="HisKA"/>
    <property type="match status" value="1"/>
</dbReference>
<proteinExistence type="predicted"/>
<dbReference type="PROSITE" id="PS50885">
    <property type="entry name" value="HAMP"/>
    <property type="match status" value="1"/>
</dbReference>